<dbReference type="Pfam" id="PF00903">
    <property type="entry name" value="Glyoxalase"/>
    <property type="match status" value="1"/>
</dbReference>
<dbReference type="Gene3D" id="3.10.180.10">
    <property type="entry name" value="2,3-Dihydroxybiphenyl 1,2-Dioxygenase, domain 1"/>
    <property type="match status" value="1"/>
</dbReference>
<dbReference type="PANTHER" id="PTHR10374:SF30">
    <property type="entry name" value="LACTOYLGLUTATHIONE LYASE"/>
    <property type="match status" value="1"/>
</dbReference>
<dbReference type="STRING" id="1225564.AA309_11310"/>
<dbReference type="PANTHER" id="PTHR10374">
    <property type="entry name" value="LACTOYLGLUTATHIONE LYASE GLYOXALASE I"/>
    <property type="match status" value="1"/>
</dbReference>
<protein>
    <submittedName>
        <fullName evidence="2">Lactoylglutathione lyase</fullName>
    </submittedName>
</protein>
<keyword evidence="3" id="KW-1185">Reference proteome</keyword>
<proteinExistence type="predicted"/>
<comment type="caution">
    <text evidence="2">The sequence shown here is derived from an EMBL/GenBank/DDBJ whole genome shotgun (WGS) entry which is preliminary data.</text>
</comment>
<dbReference type="OrthoDB" id="4725692at2"/>
<dbReference type="Proteomes" id="UP000035489">
    <property type="component" value="Unassembled WGS sequence"/>
</dbReference>
<gene>
    <name evidence="2" type="ORF">AA309_11310</name>
</gene>
<dbReference type="RefSeq" id="WP_047189104.1">
    <property type="nucleotide sequence ID" value="NZ_LCYG01000023.1"/>
</dbReference>
<organism evidence="2 3">
    <name type="scientific">Microvirga vignae</name>
    <dbReference type="NCBI Taxonomy" id="1225564"/>
    <lineage>
        <taxon>Bacteria</taxon>
        <taxon>Pseudomonadati</taxon>
        <taxon>Pseudomonadota</taxon>
        <taxon>Alphaproteobacteria</taxon>
        <taxon>Hyphomicrobiales</taxon>
        <taxon>Methylobacteriaceae</taxon>
        <taxon>Microvirga</taxon>
    </lineage>
</organism>
<dbReference type="EMBL" id="LCYG01000023">
    <property type="protein sequence ID" value="KLK93131.1"/>
    <property type="molecule type" value="Genomic_DNA"/>
</dbReference>
<dbReference type="GO" id="GO:0016829">
    <property type="term" value="F:lyase activity"/>
    <property type="evidence" value="ECO:0007669"/>
    <property type="project" value="UniProtKB-KW"/>
</dbReference>
<name>A0A0H1RE09_9HYPH</name>
<dbReference type="SUPFAM" id="SSF54593">
    <property type="entry name" value="Glyoxalase/Bleomycin resistance protein/Dihydroxybiphenyl dioxygenase"/>
    <property type="match status" value="1"/>
</dbReference>
<evidence type="ECO:0000259" key="1">
    <source>
        <dbReference type="PROSITE" id="PS51819"/>
    </source>
</evidence>
<dbReference type="PROSITE" id="PS51819">
    <property type="entry name" value="VOC"/>
    <property type="match status" value="1"/>
</dbReference>
<dbReference type="InterPro" id="IPR004360">
    <property type="entry name" value="Glyas_Fos-R_dOase_dom"/>
</dbReference>
<evidence type="ECO:0000313" key="2">
    <source>
        <dbReference type="EMBL" id="KLK93131.1"/>
    </source>
</evidence>
<feature type="domain" description="VOC" evidence="1">
    <location>
        <begin position="3"/>
        <end position="126"/>
    </location>
</feature>
<sequence length="131" mass="14809">MAKAIHSMIRVLDEQRALDFYSKAFGLDVAERLGFDGFTLVYLSNPESEFEVELTINHGRTEPYTLGDGYGHLAVSVDSLEAEHTRLTGLGLNPLPIKEFMHQGKILAKFFFIQDPDGYKIEVLQRGGRYK</sequence>
<dbReference type="PATRIC" id="fig|1225564.3.peg.2937"/>
<keyword evidence="2" id="KW-0456">Lyase</keyword>
<dbReference type="InterPro" id="IPR029068">
    <property type="entry name" value="Glyas_Bleomycin-R_OHBP_Dase"/>
</dbReference>
<evidence type="ECO:0000313" key="3">
    <source>
        <dbReference type="Proteomes" id="UP000035489"/>
    </source>
</evidence>
<reference evidence="2 3" key="1">
    <citation type="submission" date="2015-05" db="EMBL/GenBank/DDBJ databases">
        <title>Draft genome sequence of Microvirga vignae strain BR3299, a novel nitrogen fixing bacteria isolated from Brazil semi-aired region.</title>
        <authorList>
            <person name="Zilli J.E."/>
            <person name="Passos S.R."/>
            <person name="Leite J."/>
            <person name="Baldani J.I."/>
            <person name="Xavier G.R."/>
            <person name="Rumjaneck N.G."/>
            <person name="Simoes-Araujo J.L."/>
        </authorList>
    </citation>
    <scope>NUCLEOTIDE SEQUENCE [LARGE SCALE GENOMIC DNA]</scope>
    <source>
        <strain evidence="2 3">BR3299</strain>
    </source>
</reference>
<accession>A0A0H1RE09</accession>
<dbReference type="AlphaFoldDB" id="A0A0H1RE09"/>
<dbReference type="InterPro" id="IPR037523">
    <property type="entry name" value="VOC_core"/>
</dbReference>